<feature type="transmembrane region" description="Helical" evidence="1">
    <location>
        <begin position="46"/>
        <end position="63"/>
    </location>
</feature>
<name>A0AB37FZX4_STRSU</name>
<evidence type="ECO:0000313" key="2">
    <source>
        <dbReference type="EMBL" id="QOE27605.1"/>
    </source>
</evidence>
<keyword evidence="1" id="KW-0812">Transmembrane</keyword>
<evidence type="ECO:0008006" key="4">
    <source>
        <dbReference type="Google" id="ProtNLM"/>
    </source>
</evidence>
<keyword evidence="1" id="KW-0472">Membrane</keyword>
<feature type="transmembrane region" description="Helical" evidence="1">
    <location>
        <begin position="130"/>
        <end position="150"/>
    </location>
</feature>
<sequence length="239" mass="27619">MKNIIRSEFLKINNNSYRKLLVALPLLAALIAFLLVGPQILESFTIYWWEALFLFALVGLLFLKDFKSEEKAGQFQNVTLGKLGYKIRVSKMILVAVQVFFSSAFLMLIIKVMESYLYPNYMEVNTLHDSITLLFMLLSVVWNIALLYYLSDKLNPYLLVVGNTFICLLIAPLIAQTKFWFIFPYTYHYKVAQTILHLRPSGDLEQSFGNLNHSTVLLCVLLSAMLTLIICMLMYRKKE</sequence>
<reference evidence="2 3" key="1">
    <citation type="submission" date="2020-07" db="EMBL/GenBank/DDBJ databases">
        <title>Complete genome sequences of Streptococcus suis pig pathogenic strain 10, 13-00283-02 and 16085/3b.</title>
        <authorList>
            <person name="Bunk B."/>
            <person name="Jakobczak B."/>
            <person name="Florian V."/>
            <person name="Dittmar D."/>
            <person name="Maeder U."/>
            <person name="Jarek M."/>
            <person name="Baums C.G."/>
            <person name="Haeussler S."/>
            <person name="Voelker U."/>
            <person name="Michalik S."/>
        </authorList>
    </citation>
    <scope>NUCLEOTIDE SEQUENCE [LARGE SCALE GENOMIC DNA]</scope>
    <source>
        <strain evidence="2 3">13-00283-02</strain>
    </source>
</reference>
<proteinExistence type="predicted"/>
<dbReference type="RefSeq" id="WP_017768978.1">
    <property type="nucleotide sequence ID" value="NZ_CECV01000005.1"/>
</dbReference>
<accession>A0AB37FZX4</accession>
<organism evidence="2 3">
    <name type="scientific">Streptococcus suis</name>
    <dbReference type="NCBI Taxonomy" id="1307"/>
    <lineage>
        <taxon>Bacteria</taxon>
        <taxon>Bacillati</taxon>
        <taxon>Bacillota</taxon>
        <taxon>Bacilli</taxon>
        <taxon>Lactobacillales</taxon>
        <taxon>Streptococcaceae</taxon>
        <taxon>Streptococcus</taxon>
    </lineage>
</organism>
<protein>
    <recommendedName>
        <fullName evidence="4">Lantibiotic ABC transporter permease</fullName>
    </recommendedName>
</protein>
<dbReference type="Proteomes" id="UP000516797">
    <property type="component" value="Chromosome"/>
</dbReference>
<gene>
    <name evidence="2" type="ORF">SSU1300283_00274</name>
</gene>
<dbReference type="AlphaFoldDB" id="A0AB37FZX4"/>
<dbReference type="InterPro" id="IPR021205">
    <property type="entry name" value="Lanti_perm_SpaE/MutE/EpiE-like"/>
</dbReference>
<keyword evidence="1" id="KW-1133">Transmembrane helix</keyword>
<evidence type="ECO:0000256" key="1">
    <source>
        <dbReference type="SAM" id="Phobius"/>
    </source>
</evidence>
<dbReference type="CDD" id="cd21807">
    <property type="entry name" value="ABC-2_lan_permease_MutE_EpiE-like"/>
    <property type="match status" value="1"/>
</dbReference>
<evidence type="ECO:0000313" key="3">
    <source>
        <dbReference type="Proteomes" id="UP000516797"/>
    </source>
</evidence>
<feature type="transmembrane region" description="Helical" evidence="1">
    <location>
        <begin position="20"/>
        <end position="40"/>
    </location>
</feature>
<dbReference type="EMBL" id="CP058741">
    <property type="protein sequence ID" value="QOE27605.1"/>
    <property type="molecule type" value="Genomic_DNA"/>
</dbReference>
<feature type="transmembrane region" description="Helical" evidence="1">
    <location>
        <begin position="215"/>
        <end position="235"/>
    </location>
</feature>
<feature type="transmembrane region" description="Helical" evidence="1">
    <location>
        <begin position="92"/>
        <end position="110"/>
    </location>
</feature>
<feature type="transmembrane region" description="Helical" evidence="1">
    <location>
        <begin position="157"/>
        <end position="175"/>
    </location>
</feature>